<comment type="cofactor">
    <cofactor evidence="5">
        <name>Mg(2+)</name>
        <dbReference type="ChEBI" id="CHEBI:18420"/>
    </cofactor>
</comment>
<dbReference type="PANTHER" id="PTHR23407:SF1">
    <property type="entry name" value="5-FORMYLTETRAHYDROFOLATE CYCLO-LIGASE"/>
    <property type="match status" value="1"/>
</dbReference>
<keyword evidence="5" id="KW-0479">Metal-binding</keyword>
<keyword evidence="3 4" id="KW-0067">ATP-binding</keyword>
<evidence type="ECO:0000313" key="6">
    <source>
        <dbReference type="EMBL" id="MBO1226022.1"/>
    </source>
</evidence>
<dbReference type="Proteomes" id="UP000240400">
    <property type="component" value="Unassembled WGS sequence"/>
</dbReference>
<name>A0A291JKM9_9STAP</name>
<evidence type="ECO:0000256" key="1">
    <source>
        <dbReference type="ARBA" id="ARBA00010638"/>
    </source>
</evidence>
<feature type="binding site" evidence="4">
    <location>
        <position position="55"/>
    </location>
    <ligand>
        <name>substrate</name>
    </ligand>
</feature>
<keyword evidence="11" id="KW-1185">Reference proteome</keyword>
<evidence type="ECO:0000313" key="8">
    <source>
        <dbReference type="EMBL" id="SUM55021.1"/>
    </source>
</evidence>
<reference evidence="7 9" key="1">
    <citation type="journal article" date="2016" name="Front. Microbiol.">
        <title>Comprehensive Phylogenetic Analysis of Bovine Non-aureus Staphylococci Species Based on Whole-Genome Sequencing.</title>
        <authorList>
            <person name="Naushad S."/>
            <person name="Barkema H.W."/>
            <person name="Luby C."/>
            <person name="Condas L.A."/>
            <person name="Nobrega D.B."/>
            <person name="Carson D.A."/>
            <person name="De Buck J."/>
        </authorList>
    </citation>
    <scope>NUCLEOTIDE SEQUENCE [LARGE SCALE GENOMIC DNA]</scope>
    <source>
        <strain evidence="7 9">SNUC 4337</strain>
    </source>
</reference>
<dbReference type="GO" id="GO:0005524">
    <property type="term" value="F:ATP binding"/>
    <property type="evidence" value="ECO:0007669"/>
    <property type="project" value="UniProtKB-KW"/>
</dbReference>
<dbReference type="Gene3D" id="3.40.50.10420">
    <property type="entry name" value="NagB/RpiA/CoA transferase-like"/>
    <property type="match status" value="1"/>
</dbReference>
<dbReference type="Proteomes" id="UP000254412">
    <property type="component" value="Unassembled WGS sequence"/>
</dbReference>
<dbReference type="EMBL" id="UHDS01000001">
    <property type="protein sequence ID" value="SUM55021.1"/>
    <property type="molecule type" value="Genomic_DNA"/>
</dbReference>
<dbReference type="PANTHER" id="PTHR23407">
    <property type="entry name" value="ATPASE INHIBITOR/5-FORMYLTETRAHYDROFOLATE CYCLO-LIGASE"/>
    <property type="match status" value="1"/>
</dbReference>
<evidence type="ECO:0000313" key="10">
    <source>
        <dbReference type="Proteomes" id="UP000254412"/>
    </source>
</evidence>
<evidence type="ECO:0000313" key="7">
    <source>
        <dbReference type="EMBL" id="PTK60027.1"/>
    </source>
</evidence>
<evidence type="ECO:0000313" key="9">
    <source>
        <dbReference type="Proteomes" id="UP000240400"/>
    </source>
</evidence>
<dbReference type="GO" id="GO:0046872">
    <property type="term" value="F:metal ion binding"/>
    <property type="evidence" value="ECO:0007669"/>
    <property type="project" value="UniProtKB-KW"/>
</dbReference>
<dbReference type="EMBL" id="JAFNLT010000001">
    <property type="protein sequence ID" value="MBO1226022.1"/>
    <property type="molecule type" value="Genomic_DNA"/>
</dbReference>
<proteinExistence type="inferred from homology"/>
<evidence type="ECO:0000256" key="4">
    <source>
        <dbReference type="PIRSR" id="PIRSR006806-1"/>
    </source>
</evidence>
<dbReference type="Pfam" id="PF01812">
    <property type="entry name" value="5-FTHF_cyc-lig"/>
    <property type="match status" value="1"/>
</dbReference>
<evidence type="ECO:0000256" key="2">
    <source>
        <dbReference type="ARBA" id="ARBA00022741"/>
    </source>
</evidence>
<organism evidence="7 9">
    <name type="scientific">Staphylococcus nepalensis</name>
    <dbReference type="NCBI Taxonomy" id="214473"/>
    <lineage>
        <taxon>Bacteria</taxon>
        <taxon>Bacillati</taxon>
        <taxon>Bacillota</taxon>
        <taxon>Bacilli</taxon>
        <taxon>Bacillales</taxon>
        <taxon>Staphylococcaceae</taxon>
        <taxon>Staphylococcus</taxon>
    </lineage>
</organism>
<accession>A0A291JKM9</accession>
<reference evidence="8 10" key="3">
    <citation type="submission" date="2018-06" db="EMBL/GenBank/DDBJ databases">
        <authorList>
            <consortium name="Pathogen Informatics"/>
            <person name="Doyle S."/>
        </authorList>
    </citation>
    <scope>NUCLEOTIDE SEQUENCE [LARGE SCALE GENOMIC DNA]</scope>
    <source>
        <strain evidence="8 10">NCTC13834</strain>
    </source>
</reference>
<dbReference type="PIRSF" id="PIRSF006806">
    <property type="entry name" value="FTHF_cligase"/>
    <property type="match status" value="1"/>
</dbReference>
<dbReference type="EC" id="6.3.3.2" evidence="5"/>
<dbReference type="NCBIfam" id="TIGR02727">
    <property type="entry name" value="MTHFS_bact"/>
    <property type="match status" value="1"/>
</dbReference>
<dbReference type="Proteomes" id="UP000664081">
    <property type="component" value="Unassembled WGS sequence"/>
</dbReference>
<reference evidence="7" key="2">
    <citation type="submission" date="2018-03" db="EMBL/GenBank/DDBJ databases">
        <authorList>
            <person name="Keele B.F."/>
        </authorList>
    </citation>
    <scope>NUCLEOTIDE SEQUENCE</scope>
    <source>
        <strain evidence="7">SNUC 4337</strain>
    </source>
</reference>
<dbReference type="InterPro" id="IPR024185">
    <property type="entry name" value="FTHF_cligase-like_sf"/>
</dbReference>
<keyword evidence="2 4" id="KW-0547">Nucleotide-binding</keyword>
<dbReference type="OrthoDB" id="9801938at2"/>
<evidence type="ECO:0000313" key="11">
    <source>
        <dbReference type="Proteomes" id="UP000664081"/>
    </source>
</evidence>
<dbReference type="EMBL" id="PZHR01000011">
    <property type="protein sequence ID" value="PTK60027.1"/>
    <property type="molecule type" value="Genomic_DNA"/>
</dbReference>
<dbReference type="GeneID" id="66776765"/>
<protein>
    <recommendedName>
        <fullName evidence="5">5-formyltetrahydrofolate cyclo-ligase</fullName>
        <ecNumber evidence="5">6.3.3.2</ecNumber>
    </recommendedName>
</protein>
<gene>
    <name evidence="8" type="primary">yqgN</name>
    <name evidence="7" type="ORF">BUZ61_03685</name>
    <name evidence="6" type="ORF">J3T88_01625</name>
    <name evidence="8" type="ORF">NCTC13834_01376</name>
</gene>
<evidence type="ECO:0000256" key="5">
    <source>
        <dbReference type="RuleBase" id="RU361279"/>
    </source>
</evidence>
<feature type="binding site" evidence="4">
    <location>
        <begin position="3"/>
        <end position="7"/>
    </location>
    <ligand>
        <name>ATP</name>
        <dbReference type="ChEBI" id="CHEBI:30616"/>
    </ligand>
</feature>
<dbReference type="GO" id="GO:0009396">
    <property type="term" value="P:folic acid-containing compound biosynthetic process"/>
    <property type="evidence" value="ECO:0007669"/>
    <property type="project" value="TreeGrafter"/>
</dbReference>
<dbReference type="AlphaFoldDB" id="A0A291JKM9"/>
<comment type="catalytic activity">
    <reaction evidence="5">
        <text>(6S)-5-formyl-5,6,7,8-tetrahydrofolate + ATP = (6R)-5,10-methenyltetrahydrofolate + ADP + phosphate</text>
        <dbReference type="Rhea" id="RHEA:10488"/>
        <dbReference type="ChEBI" id="CHEBI:30616"/>
        <dbReference type="ChEBI" id="CHEBI:43474"/>
        <dbReference type="ChEBI" id="CHEBI:57455"/>
        <dbReference type="ChEBI" id="CHEBI:57457"/>
        <dbReference type="ChEBI" id="CHEBI:456216"/>
        <dbReference type="EC" id="6.3.3.2"/>
    </reaction>
</comment>
<dbReference type="RefSeq" id="WP_096809492.1">
    <property type="nucleotide sequence ID" value="NZ_BMCF01000002.1"/>
</dbReference>
<keyword evidence="7" id="KW-0436">Ligase</keyword>
<dbReference type="GO" id="GO:0030272">
    <property type="term" value="F:5-formyltetrahydrofolate cyclo-ligase activity"/>
    <property type="evidence" value="ECO:0007669"/>
    <property type="project" value="UniProtKB-EC"/>
</dbReference>
<dbReference type="InterPro" id="IPR002698">
    <property type="entry name" value="FTHF_cligase"/>
</dbReference>
<feature type="binding site" evidence="4">
    <location>
        <position position="50"/>
    </location>
    <ligand>
        <name>substrate</name>
    </ligand>
</feature>
<dbReference type="SUPFAM" id="SSF100950">
    <property type="entry name" value="NagB/RpiA/CoA transferase-like"/>
    <property type="match status" value="1"/>
</dbReference>
<sequence>MDKKSLRQEKIKLMKAFAVEDQKPSADQYLTEALMHTSEYESAKRIGIVLSMPHEVDTYPIISKMISDNKKVYVPETNYKAKEMSFKHVDDLSNIGPDDKGINHVISDTEISNDLDLLIVPGLAFNDAGYRIGYGGGYFDKFLTHHQQSTISLIYDFQLDDFEIEAHDQPVQALIIATTK</sequence>
<dbReference type="KEGG" id="snl:BJD96_06595"/>
<reference evidence="6 11" key="4">
    <citation type="submission" date="2021-03" db="EMBL/GenBank/DDBJ databases">
        <title>Staphylococci and Mammaliicocci in bats.</title>
        <authorList>
            <person name="Fountain K."/>
        </authorList>
    </citation>
    <scope>NUCLEOTIDE SEQUENCE [LARGE SCALE GENOMIC DNA]</scope>
    <source>
        <strain evidence="6 11">18_1_E_SW</strain>
    </source>
</reference>
<dbReference type="InterPro" id="IPR037171">
    <property type="entry name" value="NagB/RpiA_transferase-like"/>
</dbReference>
<comment type="similarity">
    <text evidence="1 5">Belongs to the 5-formyltetrahydrofolate cyclo-ligase family.</text>
</comment>
<keyword evidence="5" id="KW-0460">Magnesium</keyword>
<dbReference type="GO" id="GO:0035999">
    <property type="term" value="P:tetrahydrofolate interconversion"/>
    <property type="evidence" value="ECO:0007669"/>
    <property type="project" value="TreeGrafter"/>
</dbReference>
<evidence type="ECO:0000256" key="3">
    <source>
        <dbReference type="ARBA" id="ARBA00022840"/>
    </source>
</evidence>